<evidence type="ECO:0000256" key="1">
    <source>
        <dbReference type="SAM" id="MobiDB-lite"/>
    </source>
</evidence>
<feature type="compositionally biased region" description="Gly residues" evidence="1">
    <location>
        <begin position="20"/>
        <end position="31"/>
    </location>
</feature>
<protein>
    <recommendedName>
        <fullName evidence="4">Clathrin light chain</fullName>
    </recommendedName>
</protein>
<proteinExistence type="predicted"/>
<dbReference type="EMBL" id="JBGBPQ010000029">
    <property type="protein sequence ID" value="KAL1496324.1"/>
    <property type="molecule type" value="Genomic_DNA"/>
</dbReference>
<feature type="region of interest" description="Disordered" evidence="1">
    <location>
        <begin position="1"/>
        <end position="159"/>
    </location>
</feature>
<organism evidence="2 3">
    <name type="scientific">Prymnesium parvum</name>
    <name type="common">Toxic golden alga</name>
    <dbReference type="NCBI Taxonomy" id="97485"/>
    <lineage>
        <taxon>Eukaryota</taxon>
        <taxon>Haptista</taxon>
        <taxon>Haptophyta</taxon>
        <taxon>Prymnesiophyceae</taxon>
        <taxon>Prymnesiales</taxon>
        <taxon>Prymnesiaceae</taxon>
        <taxon>Prymnesium</taxon>
    </lineage>
</organism>
<evidence type="ECO:0008006" key="4">
    <source>
        <dbReference type="Google" id="ProtNLM"/>
    </source>
</evidence>
<evidence type="ECO:0000313" key="3">
    <source>
        <dbReference type="Proteomes" id="UP001515480"/>
    </source>
</evidence>
<accession>A0AB34IFH8</accession>
<feature type="compositionally biased region" description="Low complexity" evidence="1">
    <location>
        <begin position="1"/>
        <end position="19"/>
    </location>
</feature>
<gene>
    <name evidence="2" type="ORF">AB1Y20_016281</name>
</gene>
<keyword evidence="3" id="KW-1185">Reference proteome</keyword>
<evidence type="ECO:0000313" key="2">
    <source>
        <dbReference type="EMBL" id="KAL1496324.1"/>
    </source>
</evidence>
<sequence length="242" mass="23882">MFSDMPSATSATPAAADFGDFGGFGGFGGEGESSAAEGSAPSSAGGAATSPLPSAPMTAAEAPPMEHAAPDGGVEAFGDFEDVEEPAANGGEEAPPAEAVGVDDFDDFGTPADDGAADGFAAFAAAPEASGAGAEAGGAASKAPPHADDSASGASTLSALEKRLSEAKVERERANIEMAADSFLTSLDAPLHRTRSFDSTPSEVDDLEFQNLTPVGSDADKLRALDAGGVTDDEFNALFGAD</sequence>
<feature type="compositionally biased region" description="Low complexity" evidence="1">
    <location>
        <begin position="108"/>
        <end position="144"/>
    </location>
</feature>
<dbReference type="AlphaFoldDB" id="A0AB34IFH8"/>
<name>A0AB34IFH8_PRYPA</name>
<dbReference type="Proteomes" id="UP001515480">
    <property type="component" value="Unassembled WGS sequence"/>
</dbReference>
<reference evidence="2 3" key="1">
    <citation type="journal article" date="2024" name="Science">
        <title>Giant polyketide synthase enzymes in the biosynthesis of giant marine polyether toxins.</title>
        <authorList>
            <person name="Fallon T.R."/>
            <person name="Shende V.V."/>
            <person name="Wierzbicki I.H."/>
            <person name="Pendleton A.L."/>
            <person name="Watervoot N.F."/>
            <person name="Auber R.P."/>
            <person name="Gonzalez D.J."/>
            <person name="Wisecaver J.H."/>
            <person name="Moore B.S."/>
        </authorList>
    </citation>
    <scope>NUCLEOTIDE SEQUENCE [LARGE SCALE GENOMIC DNA]</scope>
    <source>
        <strain evidence="2 3">12B1</strain>
    </source>
</reference>
<feature type="compositionally biased region" description="Low complexity" evidence="1">
    <location>
        <begin position="32"/>
        <end position="67"/>
    </location>
</feature>
<feature type="compositionally biased region" description="Low complexity" evidence="1">
    <location>
        <begin position="86"/>
        <end position="100"/>
    </location>
</feature>
<comment type="caution">
    <text evidence="2">The sequence shown here is derived from an EMBL/GenBank/DDBJ whole genome shotgun (WGS) entry which is preliminary data.</text>
</comment>